<dbReference type="OMA" id="SRVHHEV"/>
<dbReference type="Gene3D" id="3.30.40.10">
    <property type="entry name" value="Zinc/RING finger domain, C3HC4 (zinc finger)"/>
    <property type="match status" value="1"/>
</dbReference>
<dbReference type="Pfam" id="PF13639">
    <property type="entry name" value="zf-RING_2"/>
    <property type="match status" value="1"/>
</dbReference>
<evidence type="ECO:0000256" key="1">
    <source>
        <dbReference type="ARBA" id="ARBA00022723"/>
    </source>
</evidence>
<gene>
    <name evidence="6" type="ORF">SEVIR_8G029600v2</name>
</gene>
<feature type="domain" description="RING-type" evidence="5">
    <location>
        <begin position="82"/>
        <end position="123"/>
    </location>
</feature>
<dbReference type="GO" id="GO:0005634">
    <property type="term" value="C:nucleus"/>
    <property type="evidence" value="ECO:0007669"/>
    <property type="project" value="TreeGrafter"/>
</dbReference>
<dbReference type="GO" id="GO:0006511">
    <property type="term" value="P:ubiquitin-dependent protein catabolic process"/>
    <property type="evidence" value="ECO:0007669"/>
    <property type="project" value="TreeGrafter"/>
</dbReference>
<protein>
    <recommendedName>
        <fullName evidence="5">RING-type domain-containing protein</fullName>
    </recommendedName>
</protein>
<name>A0A4U6TE03_SETVI</name>
<keyword evidence="3" id="KW-0862">Zinc</keyword>
<dbReference type="CDD" id="cd16454">
    <property type="entry name" value="RING-H2_PA-TM-RING"/>
    <property type="match status" value="1"/>
</dbReference>
<evidence type="ECO:0000259" key="5">
    <source>
        <dbReference type="PROSITE" id="PS50089"/>
    </source>
</evidence>
<evidence type="ECO:0000313" key="7">
    <source>
        <dbReference type="Proteomes" id="UP000298652"/>
    </source>
</evidence>
<dbReference type="PROSITE" id="PS50089">
    <property type="entry name" value="ZF_RING_2"/>
    <property type="match status" value="1"/>
</dbReference>
<dbReference type="InterPro" id="IPR013083">
    <property type="entry name" value="Znf_RING/FYVE/PHD"/>
</dbReference>
<proteinExistence type="predicted"/>
<dbReference type="Gramene" id="TKV99213">
    <property type="protein sequence ID" value="TKV99213"/>
    <property type="gene ID" value="SEVIR_8G029600v2"/>
</dbReference>
<dbReference type="InterPro" id="IPR051834">
    <property type="entry name" value="RING_finger_E3_ligase"/>
</dbReference>
<dbReference type="InterPro" id="IPR001841">
    <property type="entry name" value="Znf_RING"/>
</dbReference>
<dbReference type="PANTHER" id="PTHR45931:SF23">
    <property type="entry name" value="OS12G0134500 PROTEIN"/>
    <property type="match status" value="1"/>
</dbReference>
<dbReference type="AlphaFoldDB" id="A0A4U6TE03"/>
<keyword evidence="7" id="KW-1185">Reference proteome</keyword>
<sequence>MDSRRRSARREATEERRRFRRVVTHHLVVVNGRTYMVEETSFEPPPDDVELQACSSRRAAASSDAILGLQEVGAGDATQTECAVCLQDLNAEETLRAMPCSHAFHQHCIFDWLRRNGACPLCRHQLLPAEQEDIGSQQLSRPVPED</sequence>
<reference evidence="6" key="1">
    <citation type="submission" date="2019-03" db="EMBL/GenBank/DDBJ databases">
        <title>WGS assembly of Setaria viridis.</title>
        <authorList>
            <person name="Huang P."/>
            <person name="Jenkins J."/>
            <person name="Grimwood J."/>
            <person name="Barry K."/>
            <person name="Healey A."/>
            <person name="Mamidi S."/>
            <person name="Sreedasyam A."/>
            <person name="Shu S."/>
            <person name="Feldman M."/>
            <person name="Wu J."/>
            <person name="Yu Y."/>
            <person name="Chen C."/>
            <person name="Johnson J."/>
            <person name="Rokhsar D."/>
            <person name="Baxter I."/>
            <person name="Schmutz J."/>
            <person name="Brutnell T."/>
            <person name="Kellogg E."/>
        </authorList>
    </citation>
    <scope>NUCLEOTIDE SEQUENCE [LARGE SCALE GENOMIC DNA]</scope>
</reference>
<dbReference type="SMART" id="SM00184">
    <property type="entry name" value="RING"/>
    <property type="match status" value="1"/>
</dbReference>
<dbReference type="GO" id="GO:0008270">
    <property type="term" value="F:zinc ion binding"/>
    <property type="evidence" value="ECO:0007669"/>
    <property type="project" value="UniProtKB-KW"/>
</dbReference>
<organism evidence="6 7">
    <name type="scientific">Setaria viridis</name>
    <name type="common">Green bristlegrass</name>
    <name type="synonym">Setaria italica subsp. viridis</name>
    <dbReference type="NCBI Taxonomy" id="4556"/>
    <lineage>
        <taxon>Eukaryota</taxon>
        <taxon>Viridiplantae</taxon>
        <taxon>Streptophyta</taxon>
        <taxon>Embryophyta</taxon>
        <taxon>Tracheophyta</taxon>
        <taxon>Spermatophyta</taxon>
        <taxon>Magnoliopsida</taxon>
        <taxon>Liliopsida</taxon>
        <taxon>Poales</taxon>
        <taxon>Poaceae</taxon>
        <taxon>PACMAD clade</taxon>
        <taxon>Panicoideae</taxon>
        <taxon>Panicodae</taxon>
        <taxon>Paniceae</taxon>
        <taxon>Cenchrinae</taxon>
        <taxon>Setaria</taxon>
    </lineage>
</organism>
<accession>A0A4U6TE03</accession>
<evidence type="ECO:0000313" key="6">
    <source>
        <dbReference type="EMBL" id="TKV99213.1"/>
    </source>
</evidence>
<dbReference type="Proteomes" id="UP000298652">
    <property type="component" value="Chromosome 8"/>
</dbReference>
<evidence type="ECO:0000256" key="4">
    <source>
        <dbReference type="PROSITE-ProRule" id="PRU00175"/>
    </source>
</evidence>
<evidence type="ECO:0000256" key="2">
    <source>
        <dbReference type="ARBA" id="ARBA00022771"/>
    </source>
</evidence>
<dbReference type="EMBL" id="CM016559">
    <property type="protein sequence ID" value="TKV99213.1"/>
    <property type="molecule type" value="Genomic_DNA"/>
</dbReference>
<keyword evidence="2 4" id="KW-0863">Zinc-finger</keyword>
<dbReference type="PANTHER" id="PTHR45931">
    <property type="entry name" value="SI:CH211-59O9.10"/>
    <property type="match status" value="1"/>
</dbReference>
<dbReference type="GO" id="GO:0061630">
    <property type="term" value="F:ubiquitin protein ligase activity"/>
    <property type="evidence" value="ECO:0007669"/>
    <property type="project" value="TreeGrafter"/>
</dbReference>
<evidence type="ECO:0000256" key="3">
    <source>
        <dbReference type="ARBA" id="ARBA00022833"/>
    </source>
</evidence>
<keyword evidence="1" id="KW-0479">Metal-binding</keyword>
<dbReference type="SUPFAM" id="SSF57850">
    <property type="entry name" value="RING/U-box"/>
    <property type="match status" value="1"/>
</dbReference>